<sequence length="336" mass="39872">MNAFILALFQRKHKLKSTTLFQVLIGRQTSSVLCYAYFNDLLPYFRSFPELSENDFQQRLQTLTKQGWLQAVPLELHYYEITTKKPKEETPTFSHLNYFRFGKKEKEVWRLIQLLVQVASYLGKSKEYLPIESSPYSLARMRYFVRQHKAVLRATIYEELTVLLQALEKEQADFLSQSFTGHQQNGLAFFQLLPEAYQAFPQDKFYVSNSLHAFFSELEQHQEFLLYQFVADLFAENRNKSAVSSIQRFQEGMTLAQISQQRRLKQGTLHDHMIEWAISDEQFPFQAFLSAEQYDRLQQLPANSWQYPYRTLHLPPEISFFELRLYQIQEKRGTKC</sequence>
<dbReference type="EMBL" id="JXKD01000001">
    <property type="protein sequence ID" value="OJG12092.1"/>
    <property type="molecule type" value="Genomic_DNA"/>
</dbReference>
<gene>
    <name evidence="2" type="ORF">RU93_GL000022</name>
</gene>
<dbReference type="InterPro" id="IPR029491">
    <property type="entry name" value="Helicase_HTH"/>
</dbReference>
<reference evidence="2 3" key="1">
    <citation type="submission" date="2014-12" db="EMBL/GenBank/DDBJ databases">
        <title>Draft genome sequences of 29 type strains of Enterococci.</title>
        <authorList>
            <person name="Zhong Z."/>
            <person name="Sun Z."/>
            <person name="Liu W."/>
            <person name="Zhang W."/>
            <person name="Zhang H."/>
        </authorList>
    </citation>
    <scope>NUCLEOTIDE SEQUENCE [LARGE SCALE GENOMIC DNA]</scope>
    <source>
        <strain evidence="2 3">DSM 17690</strain>
    </source>
</reference>
<protein>
    <recommendedName>
        <fullName evidence="1">Helicase Helix-turn-helix domain-containing protein</fullName>
    </recommendedName>
</protein>
<accession>A0A1L8QX71</accession>
<dbReference type="Proteomes" id="UP000182149">
    <property type="component" value="Unassembled WGS sequence"/>
</dbReference>
<organism evidence="2 3">
    <name type="scientific">Enterococcus aquimarinus</name>
    <dbReference type="NCBI Taxonomy" id="328396"/>
    <lineage>
        <taxon>Bacteria</taxon>
        <taxon>Bacillati</taxon>
        <taxon>Bacillota</taxon>
        <taxon>Bacilli</taxon>
        <taxon>Lactobacillales</taxon>
        <taxon>Enterococcaceae</taxon>
        <taxon>Enterococcus</taxon>
    </lineage>
</organism>
<dbReference type="AlphaFoldDB" id="A0A1L8QX71"/>
<proteinExistence type="predicted"/>
<dbReference type="RefSeq" id="WP_071873590.1">
    <property type="nucleotide sequence ID" value="NZ_JBHSHF010000002.1"/>
</dbReference>
<evidence type="ECO:0000313" key="2">
    <source>
        <dbReference type="EMBL" id="OJG12092.1"/>
    </source>
</evidence>
<evidence type="ECO:0000313" key="3">
    <source>
        <dbReference type="Proteomes" id="UP000182149"/>
    </source>
</evidence>
<keyword evidence="3" id="KW-1185">Reference proteome</keyword>
<dbReference type="STRING" id="328396.RU93_GL000022"/>
<dbReference type="Pfam" id="PF14493">
    <property type="entry name" value="HTH_40"/>
    <property type="match status" value="1"/>
</dbReference>
<feature type="domain" description="Helicase Helix-turn-helix" evidence="1">
    <location>
        <begin position="243"/>
        <end position="327"/>
    </location>
</feature>
<comment type="caution">
    <text evidence="2">The sequence shown here is derived from an EMBL/GenBank/DDBJ whole genome shotgun (WGS) entry which is preliminary data.</text>
</comment>
<name>A0A1L8QX71_9ENTE</name>
<evidence type="ECO:0000259" key="1">
    <source>
        <dbReference type="Pfam" id="PF14493"/>
    </source>
</evidence>